<dbReference type="Pfam" id="PF00528">
    <property type="entry name" value="BPD_transp_1"/>
    <property type="match status" value="1"/>
</dbReference>
<evidence type="ECO:0000256" key="2">
    <source>
        <dbReference type="ARBA" id="ARBA00007069"/>
    </source>
</evidence>
<feature type="transmembrane region" description="Helical" evidence="8">
    <location>
        <begin position="241"/>
        <end position="261"/>
    </location>
</feature>
<keyword evidence="11" id="KW-1185">Reference proteome</keyword>
<dbReference type="InterPro" id="IPR035906">
    <property type="entry name" value="MetI-like_sf"/>
</dbReference>
<evidence type="ECO:0000256" key="1">
    <source>
        <dbReference type="ARBA" id="ARBA00004651"/>
    </source>
</evidence>
<dbReference type="RefSeq" id="WP_084230073.1">
    <property type="nucleotide sequence ID" value="NZ_FWWR01000009.1"/>
</dbReference>
<evidence type="ECO:0000256" key="6">
    <source>
        <dbReference type="ARBA" id="ARBA00022989"/>
    </source>
</evidence>
<feature type="transmembrane region" description="Helical" evidence="8">
    <location>
        <begin position="57"/>
        <end position="83"/>
    </location>
</feature>
<dbReference type="Gene3D" id="1.10.3720.10">
    <property type="entry name" value="MetI-like"/>
    <property type="match status" value="1"/>
</dbReference>
<dbReference type="GO" id="GO:0005886">
    <property type="term" value="C:plasma membrane"/>
    <property type="evidence" value="ECO:0007669"/>
    <property type="project" value="UniProtKB-SubCell"/>
</dbReference>
<evidence type="ECO:0000256" key="3">
    <source>
        <dbReference type="ARBA" id="ARBA00022448"/>
    </source>
</evidence>
<organism evidence="10 11">
    <name type="scientific">Peptoniphilus asaccharolyticus DSM 20463</name>
    <dbReference type="NCBI Taxonomy" id="573058"/>
    <lineage>
        <taxon>Bacteria</taxon>
        <taxon>Bacillati</taxon>
        <taxon>Bacillota</taxon>
        <taxon>Tissierellia</taxon>
        <taxon>Tissierellales</taxon>
        <taxon>Peptoniphilaceae</taxon>
        <taxon>Peptoniphilus</taxon>
    </lineage>
</organism>
<keyword evidence="3 8" id="KW-0813">Transport</keyword>
<keyword evidence="6 8" id="KW-1133">Transmembrane helix</keyword>
<dbReference type="EMBL" id="FWWR01000009">
    <property type="protein sequence ID" value="SMB81847.1"/>
    <property type="molecule type" value="Genomic_DNA"/>
</dbReference>
<dbReference type="InterPro" id="IPR000515">
    <property type="entry name" value="MetI-like"/>
</dbReference>
<feature type="transmembrane region" description="Helical" evidence="8">
    <location>
        <begin position="137"/>
        <end position="161"/>
    </location>
</feature>
<evidence type="ECO:0000256" key="5">
    <source>
        <dbReference type="ARBA" id="ARBA00022692"/>
    </source>
</evidence>
<dbReference type="PROSITE" id="PS50928">
    <property type="entry name" value="ABC_TM1"/>
    <property type="match status" value="1"/>
</dbReference>
<dbReference type="SUPFAM" id="SSF161098">
    <property type="entry name" value="MetI-like"/>
    <property type="match status" value="1"/>
</dbReference>
<comment type="similarity">
    <text evidence="2">Belongs to the binding-protein-dependent transport system permease family. CysTW subfamily.</text>
</comment>
<reference evidence="11" key="1">
    <citation type="submission" date="2017-04" db="EMBL/GenBank/DDBJ databases">
        <authorList>
            <person name="Varghese N."/>
            <person name="Submissions S."/>
        </authorList>
    </citation>
    <scope>NUCLEOTIDE SEQUENCE [LARGE SCALE GENOMIC DNA]</scope>
    <source>
        <strain evidence="11">DSM 20463</strain>
    </source>
</reference>
<evidence type="ECO:0000256" key="8">
    <source>
        <dbReference type="RuleBase" id="RU363032"/>
    </source>
</evidence>
<feature type="transmembrane region" description="Helical" evidence="8">
    <location>
        <begin position="95"/>
        <end position="117"/>
    </location>
</feature>
<keyword evidence="4" id="KW-1003">Cell membrane</keyword>
<protein>
    <submittedName>
        <fullName evidence="10">Spermidine/putrescine transport system permease protein</fullName>
    </submittedName>
</protein>
<evidence type="ECO:0000313" key="10">
    <source>
        <dbReference type="EMBL" id="SMB81847.1"/>
    </source>
</evidence>
<sequence>MKKYSYIYALWAAMFIVFPIVLIFMYSFNGSSSMGFENFEFSFINYKNFFEPLYLKILGISVGVAFISTIVCLLIGYPVAYIIAGLKPSVRQNVILLFIIPMWMNFLLRTYAWLTILGNNGLLNRAFALIGLGPFDLMYNMNAVMIGMIYNFLPFMVLPIYTILLKIDKNLLDAASDLGANKFKVFTKVIFPLSLPGVYTGITMVFIPAISTFVISNLLGGHNIYLVGNLIDQQFSFTGNWGFGSAVSMILIFILLIIMGINKVFDKDHEGGNIF</sequence>
<dbReference type="GO" id="GO:0055085">
    <property type="term" value="P:transmembrane transport"/>
    <property type="evidence" value="ECO:0007669"/>
    <property type="project" value="InterPro"/>
</dbReference>
<keyword evidence="5 8" id="KW-0812">Transmembrane</keyword>
<feature type="transmembrane region" description="Helical" evidence="8">
    <location>
        <begin position="7"/>
        <end position="28"/>
    </location>
</feature>
<dbReference type="STRING" id="573058.SAMN00017477_0387"/>
<evidence type="ECO:0000256" key="7">
    <source>
        <dbReference type="ARBA" id="ARBA00023136"/>
    </source>
</evidence>
<gene>
    <name evidence="10" type="ORF">SAMN00017477_0387</name>
</gene>
<dbReference type="PANTHER" id="PTHR42929:SF1">
    <property type="entry name" value="INNER MEMBRANE ABC TRANSPORTER PERMEASE PROTEIN YDCU-RELATED"/>
    <property type="match status" value="1"/>
</dbReference>
<feature type="domain" description="ABC transmembrane type-1" evidence="9">
    <location>
        <begin position="58"/>
        <end position="262"/>
    </location>
</feature>
<proteinExistence type="inferred from homology"/>
<dbReference type="CDD" id="cd06261">
    <property type="entry name" value="TM_PBP2"/>
    <property type="match status" value="1"/>
</dbReference>
<dbReference type="OrthoDB" id="9807047at2"/>
<evidence type="ECO:0000259" key="9">
    <source>
        <dbReference type="PROSITE" id="PS50928"/>
    </source>
</evidence>
<accession>A0A1W1UL94</accession>
<feature type="transmembrane region" description="Helical" evidence="8">
    <location>
        <begin position="198"/>
        <end position="221"/>
    </location>
</feature>
<keyword evidence="7 8" id="KW-0472">Membrane</keyword>
<dbReference type="AlphaFoldDB" id="A0A1W1UL94"/>
<comment type="subcellular location">
    <subcellularLocation>
        <location evidence="1 8">Cell membrane</location>
        <topology evidence="1 8">Multi-pass membrane protein</topology>
    </subcellularLocation>
</comment>
<dbReference type="PANTHER" id="PTHR42929">
    <property type="entry name" value="INNER MEMBRANE ABC TRANSPORTER PERMEASE PROTEIN YDCU-RELATED-RELATED"/>
    <property type="match status" value="1"/>
</dbReference>
<name>A0A1W1UL94_PEPAS</name>
<dbReference type="Proteomes" id="UP000192368">
    <property type="component" value="Unassembled WGS sequence"/>
</dbReference>
<evidence type="ECO:0000313" key="11">
    <source>
        <dbReference type="Proteomes" id="UP000192368"/>
    </source>
</evidence>
<evidence type="ECO:0000256" key="4">
    <source>
        <dbReference type="ARBA" id="ARBA00022475"/>
    </source>
</evidence>